<comment type="caution">
    <text evidence="2">The sequence shown here is derived from an EMBL/GenBank/DDBJ whole genome shotgun (WGS) entry which is preliminary data.</text>
</comment>
<feature type="transmembrane region" description="Helical" evidence="1">
    <location>
        <begin position="47"/>
        <end position="66"/>
    </location>
</feature>
<keyword evidence="1" id="KW-1133">Transmembrane helix</keyword>
<name>A0A9P8CFQ5_9HELO</name>
<sequence>MLVIYGVLAKYVLVNTFGHVKFRLNFDTIRQVQVTCSYMYSQMRTLLLIDFILVHLIVIATGPFQLLRPWNSSKRNHYWERFVRDWQSHVGVLVPFLVVVLRIPVAKAVYISHLQQSLDYAPAILA</sequence>
<keyword evidence="1" id="KW-0812">Transmembrane</keyword>
<dbReference type="EMBL" id="MU253873">
    <property type="protein sequence ID" value="KAG9244965.1"/>
    <property type="molecule type" value="Genomic_DNA"/>
</dbReference>
<keyword evidence="3" id="KW-1185">Reference proteome</keyword>
<feature type="transmembrane region" description="Helical" evidence="1">
    <location>
        <begin position="86"/>
        <end position="105"/>
    </location>
</feature>
<reference evidence="2" key="1">
    <citation type="journal article" date="2021" name="IMA Fungus">
        <title>Genomic characterization of three marine fungi, including Emericellopsis atlantica sp. nov. with signatures of a generalist lifestyle and marine biomass degradation.</title>
        <authorList>
            <person name="Hagestad O.C."/>
            <person name="Hou L."/>
            <person name="Andersen J.H."/>
            <person name="Hansen E.H."/>
            <person name="Altermark B."/>
            <person name="Li C."/>
            <person name="Kuhnert E."/>
            <person name="Cox R.J."/>
            <person name="Crous P.W."/>
            <person name="Spatafora J.W."/>
            <person name="Lail K."/>
            <person name="Amirebrahimi M."/>
            <person name="Lipzen A."/>
            <person name="Pangilinan J."/>
            <person name="Andreopoulos W."/>
            <person name="Hayes R.D."/>
            <person name="Ng V."/>
            <person name="Grigoriev I.V."/>
            <person name="Jackson S.A."/>
            <person name="Sutton T.D.S."/>
            <person name="Dobson A.D.W."/>
            <person name="Rama T."/>
        </authorList>
    </citation>
    <scope>NUCLEOTIDE SEQUENCE</scope>
    <source>
        <strain evidence="2">TRa3180A</strain>
    </source>
</reference>
<evidence type="ECO:0000313" key="3">
    <source>
        <dbReference type="Proteomes" id="UP000887226"/>
    </source>
</evidence>
<gene>
    <name evidence="2" type="ORF">BJ878DRAFT_42359</name>
</gene>
<dbReference type="Proteomes" id="UP000887226">
    <property type="component" value="Unassembled WGS sequence"/>
</dbReference>
<accession>A0A9P8CFQ5</accession>
<organism evidence="2 3">
    <name type="scientific">Calycina marina</name>
    <dbReference type="NCBI Taxonomy" id="1763456"/>
    <lineage>
        <taxon>Eukaryota</taxon>
        <taxon>Fungi</taxon>
        <taxon>Dikarya</taxon>
        <taxon>Ascomycota</taxon>
        <taxon>Pezizomycotina</taxon>
        <taxon>Leotiomycetes</taxon>
        <taxon>Helotiales</taxon>
        <taxon>Pezizellaceae</taxon>
        <taxon>Calycina</taxon>
    </lineage>
</organism>
<evidence type="ECO:0000256" key="1">
    <source>
        <dbReference type="SAM" id="Phobius"/>
    </source>
</evidence>
<dbReference type="AlphaFoldDB" id="A0A9P8CFQ5"/>
<keyword evidence="1" id="KW-0472">Membrane</keyword>
<protein>
    <submittedName>
        <fullName evidence="2">Uncharacterized protein</fullName>
    </submittedName>
</protein>
<evidence type="ECO:0000313" key="2">
    <source>
        <dbReference type="EMBL" id="KAG9244965.1"/>
    </source>
</evidence>
<proteinExistence type="predicted"/>